<sequence>MSGISDVRLTLYAGELVRDHEAGSRINAPDGLGVFGLFQHRRATRRALLKLTDEQLKDIGLSCEQARDEGLKPFWRE</sequence>
<dbReference type="RefSeq" id="WP_065988242.1">
    <property type="nucleotide sequence ID" value="NZ_MDEN01000059.1"/>
</dbReference>
<evidence type="ECO:0000313" key="2">
    <source>
        <dbReference type="EMBL" id="OCX22699.1"/>
    </source>
</evidence>
<protein>
    <recommendedName>
        <fullName evidence="1">YjiS-like domain-containing protein</fullName>
    </recommendedName>
</protein>
<reference evidence="2 3" key="1">
    <citation type="submission" date="2016-08" db="EMBL/GenBank/DDBJ databases">
        <title>Whole genome sequence of Pseudomonas graminis strain UASWS1507, a potential biological control agent for agriculture.</title>
        <authorList>
            <person name="Crovadore J."/>
            <person name="Calmin G."/>
            <person name="Chablais R."/>
            <person name="Cochard B."/>
            <person name="Lefort F."/>
        </authorList>
    </citation>
    <scope>NUCLEOTIDE SEQUENCE [LARGE SCALE GENOMIC DNA]</scope>
    <source>
        <strain evidence="2 3">UASWS1507</strain>
    </source>
</reference>
<gene>
    <name evidence="2" type="ORF">BBI10_09350</name>
</gene>
<organism evidence="2 3">
    <name type="scientific">Pseudomonas graminis</name>
    <dbReference type="NCBI Taxonomy" id="158627"/>
    <lineage>
        <taxon>Bacteria</taxon>
        <taxon>Pseudomonadati</taxon>
        <taxon>Pseudomonadota</taxon>
        <taxon>Gammaproteobacteria</taxon>
        <taxon>Pseudomonadales</taxon>
        <taxon>Pseudomonadaceae</taxon>
        <taxon>Pseudomonas</taxon>
    </lineage>
</organism>
<accession>A0A1C2E6R8</accession>
<comment type="caution">
    <text evidence="2">The sequence shown here is derived from an EMBL/GenBank/DDBJ whole genome shotgun (WGS) entry which is preliminary data.</text>
</comment>
<evidence type="ECO:0000259" key="1">
    <source>
        <dbReference type="Pfam" id="PF06568"/>
    </source>
</evidence>
<dbReference type="InterPro" id="IPR009506">
    <property type="entry name" value="YjiS-like"/>
</dbReference>
<evidence type="ECO:0000313" key="3">
    <source>
        <dbReference type="Proteomes" id="UP000095143"/>
    </source>
</evidence>
<dbReference type="EMBL" id="MDEN01000059">
    <property type="protein sequence ID" value="OCX22699.1"/>
    <property type="molecule type" value="Genomic_DNA"/>
</dbReference>
<dbReference type="Pfam" id="PF06568">
    <property type="entry name" value="YjiS-like"/>
    <property type="match status" value="1"/>
</dbReference>
<dbReference type="OrthoDB" id="6496803at2"/>
<name>A0A1C2E6R8_9PSED</name>
<feature type="domain" description="YjiS-like" evidence="1">
    <location>
        <begin position="39"/>
        <end position="67"/>
    </location>
</feature>
<dbReference type="Proteomes" id="UP000095143">
    <property type="component" value="Unassembled WGS sequence"/>
</dbReference>
<dbReference type="AlphaFoldDB" id="A0A1C2E6R8"/>
<proteinExistence type="predicted"/>